<dbReference type="AlphaFoldDB" id="A0A2P2NEF6"/>
<name>A0A2P2NEF6_RHIMU</name>
<dbReference type="EMBL" id="GGEC01060335">
    <property type="protein sequence ID" value="MBX40819.1"/>
    <property type="molecule type" value="Transcribed_RNA"/>
</dbReference>
<organism evidence="1">
    <name type="scientific">Rhizophora mucronata</name>
    <name type="common">Asiatic mangrove</name>
    <dbReference type="NCBI Taxonomy" id="61149"/>
    <lineage>
        <taxon>Eukaryota</taxon>
        <taxon>Viridiplantae</taxon>
        <taxon>Streptophyta</taxon>
        <taxon>Embryophyta</taxon>
        <taxon>Tracheophyta</taxon>
        <taxon>Spermatophyta</taxon>
        <taxon>Magnoliopsida</taxon>
        <taxon>eudicotyledons</taxon>
        <taxon>Gunneridae</taxon>
        <taxon>Pentapetalae</taxon>
        <taxon>rosids</taxon>
        <taxon>fabids</taxon>
        <taxon>Malpighiales</taxon>
        <taxon>Rhizophoraceae</taxon>
        <taxon>Rhizophora</taxon>
    </lineage>
</organism>
<evidence type="ECO:0000313" key="1">
    <source>
        <dbReference type="EMBL" id="MBX40819.1"/>
    </source>
</evidence>
<sequence>MIKLTPELAYTQLFKQTSMQVIITRMAIMYWIRLSTSEFIINVSNKSNHTVLSFPFNWPFYRELLVSRHQNLADAPNILTMLFVE</sequence>
<proteinExistence type="predicted"/>
<reference evidence="1" key="1">
    <citation type="submission" date="2018-02" db="EMBL/GenBank/DDBJ databases">
        <title>Rhizophora mucronata_Transcriptome.</title>
        <authorList>
            <person name="Meera S.P."/>
            <person name="Sreeshan A."/>
            <person name="Augustine A."/>
        </authorList>
    </citation>
    <scope>NUCLEOTIDE SEQUENCE</scope>
    <source>
        <tissue evidence="1">Leaf</tissue>
    </source>
</reference>
<accession>A0A2P2NEF6</accession>
<protein>
    <submittedName>
        <fullName evidence="1">Uncharacterized protein</fullName>
    </submittedName>
</protein>